<protein>
    <submittedName>
        <fullName evidence="1">Uncharacterized protein</fullName>
    </submittedName>
</protein>
<gene>
    <name evidence="1" type="ORF">GOODEAATRI_026997</name>
</gene>
<dbReference type="EMBL" id="JAHRIO010043428">
    <property type="protein sequence ID" value="MEQ2172985.1"/>
    <property type="molecule type" value="Genomic_DNA"/>
</dbReference>
<comment type="caution">
    <text evidence="1">The sequence shown here is derived from an EMBL/GenBank/DDBJ whole genome shotgun (WGS) entry which is preliminary data.</text>
</comment>
<organism evidence="1 2">
    <name type="scientific">Goodea atripinnis</name>
    <dbReference type="NCBI Taxonomy" id="208336"/>
    <lineage>
        <taxon>Eukaryota</taxon>
        <taxon>Metazoa</taxon>
        <taxon>Chordata</taxon>
        <taxon>Craniata</taxon>
        <taxon>Vertebrata</taxon>
        <taxon>Euteleostomi</taxon>
        <taxon>Actinopterygii</taxon>
        <taxon>Neopterygii</taxon>
        <taxon>Teleostei</taxon>
        <taxon>Neoteleostei</taxon>
        <taxon>Acanthomorphata</taxon>
        <taxon>Ovalentaria</taxon>
        <taxon>Atherinomorphae</taxon>
        <taxon>Cyprinodontiformes</taxon>
        <taxon>Goodeidae</taxon>
        <taxon>Goodea</taxon>
    </lineage>
</organism>
<reference evidence="1 2" key="1">
    <citation type="submission" date="2021-06" db="EMBL/GenBank/DDBJ databases">
        <authorList>
            <person name="Palmer J.M."/>
        </authorList>
    </citation>
    <scope>NUCLEOTIDE SEQUENCE [LARGE SCALE GENOMIC DNA]</scope>
    <source>
        <strain evidence="1 2">GA_2019</strain>
        <tissue evidence="1">Muscle</tissue>
    </source>
</reference>
<proteinExistence type="predicted"/>
<dbReference type="Proteomes" id="UP001476798">
    <property type="component" value="Unassembled WGS sequence"/>
</dbReference>
<accession>A0ABV0NNI0</accession>
<evidence type="ECO:0000313" key="2">
    <source>
        <dbReference type="Proteomes" id="UP001476798"/>
    </source>
</evidence>
<sequence>LPMRQRTFDPIVSGSEVLAGGGGCCGAALRVIQKTNASPCYFLRSLPCCMAVTASLNSSFVRGRSNGESVTICLSWSGKLDRFSKRDLSPATAKPITWSQPCIAPLENDICYNTDLLPNCGARGALIEKNAPVLKQLCLAG</sequence>
<keyword evidence="2" id="KW-1185">Reference proteome</keyword>
<feature type="non-terminal residue" evidence="1">
    <location>
        <position position="1"/>
    </location>
</feature>
<evidence type="ECO:0000313" key="1">
    <source>
        <dbReference type="EMBL" id="MEQ2172985.1"/>
    </source>
</evidence>
<name>A0ABV0NNI0_9TELE</name>